<evidence type="ECO:0000313" key="2">
    <source>
        <dbReference type="Proteomes" id="UP000595197"/>
    </source>
</evidence>
<dbReference type="RefSeq" id="WP_201073660.1">
    <property type="nucleotide sequence ID" value="NZ_CP067420.1"/>
</dbReference>
<protein>
    <submittedName>
        <fullName evidence="1">Uncharacterized protein</fullName>
    </submittedName>
</protein>
<keyword evidence="2" id="KW-1185">Reference proteome</keyword>
<evidence type="ECO:0000313" key="1">
    <source>
        <dbReference type="EMBL" id="QQP88577.1"/>
    </source>
</evidence>
<sequence length="113" mass="11718">MLDEGQDMRTALLAVVLPPAVKRAVAAYGKICEVPPPDDPKEFTALQGACKAAVGHLAALFQLHRLVTATLPKSGPDGAAPDDRAPGDPFAEVYARAARTIAELDGTDAPDGD</sequence>
<dbReference type="EMBL" id="CP067420">
    <property type="protein sequence ID" value="QQP88577.1"/>
    <property type="molecule type" value="Genomic_DNA"/>
</dbReference>
<proteinExistence type="predicted"/>
<accession>A0ABX7B7X1</accession>
<organism evidence="1 2">
    <name type="scientific">Skermanella cutis</name>
    <dbReference type="NCBI Taxonomy" id="2775420"/>
    <lineage>
        <taxon>Bacteria</taxon>
        <taxon>Pseudomonadati</taxon>
        <taxon>Pseudomonadota</taxon>
        <taxon>Alphaproteobacteria</taxon>
        <taxon>Rhodospirillales</taxon>
        <taxon>Azospirillaceae</taxon>
        <taxon>Skermanella</taxon>
    </lineage>
</organism>
<name>A0ABX7B7X1_9PROT</name>
<gene>
    <name evidence="1" type="ORF">IGS68_21505</name>
</gene>
<dbReference type="Proteomes" id="UP000595197">
    <property type="component" value="Chromosome"/>
</dbReference>
<reference evidence="1" key="1">
    <citation type="submission" date="2021-02" db="EMBL/GenBank/DDBJ databases">
        <title>Skermanella TT6 skin isolate.</title>
        <authorList>
            <person name="Lee K."/>
            <person name="Ganzorig M."/>
        </authorList>
    </citation>
    <scope>NUCLEOTIDE SEQUENCE</scope>
    <source>
        <strain evidence="1">TT6</strain>
    </source>
</reference>